<gene>
    <name evidence="1" type="ORF">LAUMK13_01986</name>
</gene>
<reference evidence="1 2" key="1">
    <citation type="submission" date="2018-09" db="EMBL/GenBank/DDBJ databases">
        <authorList>
            <person name="Tagini F."/>
        </authorList>
    </citation>
    <scope>NUCLEOTIDE SEQUENCE [LARGE SCALE GENOMIC DNA]</scope>
    <source>
        <strain evidence="1 2">MK13</strain>
    </source>
</reference>
<accession>A0A498Q0V6</accession>
<sequence>MLGMLGMLGMLEMSGNPRKMSEMTAVATDHRVAAPDSFVGGPG</sequence>
<evidence type="ECO:0000313" key="2">
    <source>
        <dbReference type="Proteomes" id="UP000267289"/>
    </source>
</evidence>
<organism evidence="1 2">
    <name type="scientific">Mycobacterium innocens</name>
    <dbReference type="NCBI Taxonomy" id="2341083"/>
    <lineage>
        <taxon>Bacteria</taxon>
        <taxon>Bacillati</taxon>
        <taxon>Actinomycetota</taxon>
        <taxon>Actinomycetes</taxon>
        <taxon>Mycobacteriales</taxon>
        <taxon>Mycobacteriaceae</taxon>
        <taxon>Mycobacterium</taxon>
    </lineage>
</organism>
<proteinExistence type="predicted"/>
<dbReference type="EMBL" id="UPHQ01000087">
    <property type="protein sequence ID" value="VBA38152.1"/>
    <property type="molecule type" value="Genomic_DNA"/>
</dbReference>
<keyword evidence="2" id="KW-1185">Reference proteome</keyword>
<evidence type="ECO:0000313" key="1">
    <source>
        <dbReference type="EMBL" id="VBA38152.1"/>
    </source>
</evidence>
<dbReference type="Proteomes" id="UP000267289">
    <property type="component" value="Unassembled WGS sequence"/>
</dbReference>
<protein>
    <submittedName>
        <fullName evidence="1">Uncharacterized protein</fullName>
    </submittedName>
</protein>
<name>A0A498Q0V6_9MYCO</name>
<dbReference type="AlphaFoldDB" id="A0A498Q0V6"/>